<evidence type="ECO:0000256" key="8">
    <source>
        <dbReference type="ARBA" id="ARBA00023136"/>
    </source>
</evidence>
<evidence type="ECO:0000256" key="2">
    <source>
        <dbReference type="ARBA" id="ARBA00022475"/>
    </source>
</evidence>
<evidence type="ECO:0000256" key="4">
    <source>
        <dbReference type="ARBA" id="ARBA00022723"/>
    </source>
</evidence>
<dbReference type="GO" id="GO:0005886">
    <property type="term" value="C:plasma membrane"/>
    <property type="evidence" value="ECO:0007669"/>
    <property type="project" value="UniProtKB-SubCell"/>
</dbReference>
<dbReference type="InterPro" id="IPR017896">
    <property type="entry name" value="4Fe4S_Fe-S-bd"/>
</dbReference>
<sequence>MSIFHSTLSRRDFMKYVGLTAVGTGGAAAITPVFHDIDEAIVSNSNGWKRPWYVKERELGNPTIEIDWSQTTRYDARETAHVTHAMAQYYGADQIKNVLATSGVGIMQGKCRKDAVTQGQKGFNLRDNALRLGAAVWATGSWTGPTVTGPDFYGLPRWNDSPENNLRMLRAAMNFYGAAAIAVSEFSENEKKLLCSWDRGGATFNATYIDQWPPPITVSRKIEIENVDQGYVTPEKFVVPNNPKMFVVGFTIPMSRDAWRCNPSAVLDAANISRYRLRGDVENSAQAFIKALGFQCLGLGPYPLLAAQASAVLGGTAELARNHCVAISPERGPIDGYYEFMTDLPLEPTHPIDAGLNRFCHSCHKCADFCPPQVITYDKEPSWDPPQKAFEHEQGIPPRTSAPNKCAGRGKKVFWSDSPACNYYNAYSGLPAQCGMCMSTCTFNVNTGAMVHQVVKGIVGTTDIFNGLFYQGAKTFGYGASTNKVDSWWAQDYPAYGYDTVAGSHNGGY</sequence>
<reference evidence="10 11" key="1">
    <citation type="journal article" date="2017" name="ISME J.">
        <title>Grape pomace compost harbors organohalide-respiring Dehalogenimonas species with novel reductive dehalogenase genes.</title>
        <authorList>
            <person name="Yang Y."/>
            <person name="Higgins S.A."/>
            <person name="Yan J."/>
            <person name="Simsir B."/>
            <person name="Chourey K."/>
            <person name="Iyer R."/>
            <person name="Hettich R.L."/>
            <person name="Baldwin B."/>
            <person name="Ogles D.M."/>
            <person name="Loffler F.E."/>
        </authorList>
    </citation>
    <scope>NUCLEOTIDE SEQUENCE [LARGE SCALE GENOMIC DNA]</scope>
    <source>
        <strain evidence="10 11">GP</strain>
    </source>
</reference>
<evidence type="ECO:0000313" key="11">
    <source>
        <dbReference type="Proteomes" id="UP000235653"/>
    </source>
</evidence>
<dbReference type="PROSITE" id="PS00198">
    <property type="entry name" value="4FE4S_FER_1"/>
    <property type="match status" value="1"/>
</dbReference>
<dbReference type="GO" id="GO:0046872">
    <property type="term" value="F:metal ion binding"/>
    <property type="evidence" value="ECO:0007669"/>
    <property type="project" value="UniProtKB-KW"/>
</dbReference>
<dbReference type="NCBIfam" id="TIGR02486">
    <property type="entry name" value="RDH"/>
    <property type="match status" value="1"/>
</dbReference>
<proteinExistence type="predicted"/>
<dbReference type="InterPro" id="IPR028894">
    <property type="entry name" value="RDH_dom"/>
</dbReference>
<keyword evidence="5" id="KW-0732">Signal</keyword>
<name>A0A2P5P8B5_9CHLR</name>
<dbReference type="InterPro" id="IPR006311">
    <property type="entry name" value="TAT_signal"/>
</dbReference>
<evidence type="ECO:0000256" key="7">
    <source>
        <dbReference type="ARBA" id="ARBA00023014"/>
    </source>
</evidence>
<keyword evidence="6" id="KW-0408">Iron</keyword>
<evidence type="ECO:0000313" key="10">
    <source>
        <dbReference type="EMBL" id="PPD58534.1"/>
    </source>
</evidence>
<comment type="subcellular location">
    <subcellularLocation>
        <location evidence="1">Cell membrane</location>
    </subcellularLocation>
</comment>
<keyword evidence="4" id="KW-0479">Metal-binding</keyword>
<keyword evidence="7" id="KW-0411">Iron-sulfur</keyword>
<keyword evidence="3" id="KW-0004">4Fe-4S</keyword>
<dbReference type="GO" id="GO:0051539">
    <property type="term" value="F:4 iron, 4 sulfur cluster binding"/>
    <property type="evidence" value="ECO:0007669"/>
    <property type="project" value="UniProtKB-KW"/>
</dbReference>
<dbReference type="InterPro" id="IPR019546">
    <property type="entry name" value="TAT_signal_bac_arc"/>
</dbReference>
<gene>
    <name evidence="10" type="ORF">JP09_001215</name>
</gene>
<accession>A0A2P5P8B5</accession>
<dbReference type="PROSITE" id="PS51379">
    <property type="entry name" value="4FE4S_FER_2"/>
    <property type="match status" value="1"/>
</dbReference>
<dbReference type="InterPro" id="IPR012832">
    <property type="entry name" value="RDH"/>
</dbReference>
<dbReference type="Proteomes" id="UP000235653">
    <property type="component" value="Unassembled WGS sequence"/>
</dbReference>
<evidence type="ECO:0000256" key="9">
    <source>
        <dbReference type="ARBA" id="ARBA00029374"/>
    </source>
</evidence>
<dbReference type="NCBIfam" id="TIGR01409">
    <property type="entry name" value="TAT_signal_seq"/>
    <property type="match status" value="1"/>
</dbReference>
<dbReference type="EMBL" id="JQAN02000006">
    <property type="protein sequence ID" value="PPD58534.1"/>
    <property type="molecule type" value="Genomic_DNA"/>
</dbReference>
<dbReference type="OrthoDB" id="9803192at2"/>
<dbReference type="InterPro" id="IPR017900">
    <property type="entry name" value="4Fe4S_Fe_S_CS"/>
</dbReference>
<evidence type="ECO:0000256" key="1">
    <source>
        <dbReference type="ARBA" id="ARBA00004236"/>
    </source>
</evidence>
<protein>
    <submittedName>
        <fullName evidence="10">Reductive dehalogenase</fullName>
    </submittedName>
</protein>
<dbReference type="RefSeq" id="WP_102330018.1">
    <property type="nucleotide sequence ID" value="NZ_CP058566.2"/>
</dbReference>
<keyword evidence="11" id="KW-1185">Reference proteome</keyword>
<organism evidence="10 11">
    <name type="scientific">Dehalogenimonas etheniformans</name>
    <dbReference type="NCBI Taxonomy" id="1536648"/>
    <lineage>
        <taxon>Bacteria</taxon>
        <taxon>Bacillati</taxon>
        <taxon>Chloroflexota</taxon>
        <taxon>Dehalococcoidia</taxon>
        <taxon>Dehalococcoidales</taxon>
        <taxon>Dehalococcoidaceae</taxon>
        <taxon>Dehalogenimonas</taxon>
    </lineage>
</organism>
<dbReference type="AlphaFoldDB" id="A0A2P5P8B5"/>
<dbReference type="PROSITE" id="PS51318">
    <property type="entry name" value="TAT"/>
    <property type="match status" value="1"/>
</dbReference>
<evidence type="ECO:0000256" key="3">
    <source>
        <dbReference type="ARBA" id="ARBA00022485"/>
    </source>
</evidence>
<keyword evidence="2" id="KW-1003">Cell membrane</keyword>
<evidence type="ECO:0000256" key="5">
    <source>
        <dbReference type="ARBA" id="ARBA00022729"/>
    </source>
</evidence>
<dbReference type="Pfam" id="PF13486">
    <property type="entry name" value="Dehalogenase"/>
    <property type="match status" value="1"/>
</dbReference>
<keyword evidence="8" id="KW-0472">Membrane</keyword>
<evidence type="ECO:0000256" key="6">
    <source>
        <dbReference type="ARBA" id="ARBA00023004"/>
    </source>
</evidence>
<comment type="cofactor">
    <cofactor evidence="9">
        <name>corrinoid</name>
        <dbReference type="ChEBI" id="CHEBI:33913"/>
    </cofactor>
</comment>
<comment type="caution">
    <text evidence="10">The sequence shown here is derived from an EMBL/GenBank/DDBJ whole genome shotgun (WGS) entry which is preliminary data.</text>
</comment>